<keyword evidence="2" id="KW-1185">Reference proteome</keyword>
<evidence type="ECO:0000313" key="1">
    <source>
        <dbReference type="EMBL" id="AMD43448.1"/>
    </source>
</evidence>
<protein>
    <submittedName>
        <fullName evidence="1">Uncharacterized protein</fullName>
    </submittedName>
</protein>
<dbReference type="EMBL" id="KU356690">
    <property type="protein sequence ID" value="AMD43448.1"/>
    <property type="molecule type" value="Genomic_DNA"/>
</dbReference>
<dbReference type="Proteomes" id="UP000222072">
    <property type="component" value="Segment"/>
</dbReference>
<sequence length="134" mass="15663">MNKTNWNSELSSWSDEDFIRIFHEHPNLADRLRKVLAKPMRVPKGYVLVAENCLEELIGSDLMDQLRQSCRFPTSKHIPSTQTLSDEYKDILKECRNKAMYWTMYGRIPECGVFSQIAQDLDYLCDQLGIDNDQ</sequence>
<evidence type="ECO:0000313" key="2">
    <source>
        <dbReference type="Proteomes" id="UP000222072"/>
    </source>
</evidence>
<organism evidence="1 2">
    <name type="scientific">Pseudomonas phage ZC03</name>
    <dbReference type="NCBI Taxonomy" id="1622115"/>
    <lineage>
        <taxon>Viruses</taxon>
        <taxon>Duplodnaviria</taxon>
        <taxon>Heunggongvirae</taxon>
        <taxon>Uroviricota</taxon>
        <taxon>Caudoviricetes</taxon>
        <taxon>Schitoviridae</taxon>
        <taxon>Zicotriavirus</taxon>
        <taxon>Zicotriavirus ZC03</taxon>
    </lineage>
</organism>
<reference evidence="1 2" key="1">
    <citation type="journal article" date="2017" name="BMC Genomics">
        <title>Three novel Pseudomonas phages isolated from composting provide insights into the evolution and diversity of tailed phages.</title>
        <authorList>
            <person name="Amgarten D."/>
            <person name="Martins L.F."/>
            <person name="Lombardi K.C."/>
            <person name="Antunes L.P."/>
            <person name="de Souza A.P.S."/>
            <person name="Nicastro G.G."/>
            <person name="Kitajima E.W."/>
            <person name="Quaggio R.B."/>
            <person name="Upton C."/>
            <person name="Setubal J.C."/>
            <person name="da Silva A.M."/>
        </authorList>
    </citation>
    <scope>NUCLEOTIDE SEQUENCE [LARGE SCALE GENOMIC DNA]</scope>
</reference>
<proteinExistence type="predicted"/>
<name>A0A1L2C974_9CAUD</name>
<gene>
    <name evidence="1" type="ORF">ZC03_071</name>
</gene>
<accession>A0A1L2C974</accession>